<evidence type="ECO:0000256" key="1">
    <source>
        <dbReference type="SAM" id="Phobius"/>
    </source>
</evidence>
<evidence type="ECO:0000256" key="2">
    <source>
        <dbReference type="SAM" id="SignalP"/>
    </source>
</evidence>
<keyword evidence="1" id="KW-1133">Transmembrane helix</keyword>
<gene>
    <name evidence="3" type="ORF">RchiOBHm_Chr4g0436961</name>
</gene>
<organism evidence="3 4">
    <name type="scientific">Rosa chinensis</name>
    <name type="common">China rose</name>
    <dbReference type="NCBI Taxonomy" id="74649"/>
    <lineage>
        <taxon>Eukaryota</taxon>
        <taxon>Viridiplantae</taxon>
        <taxon>Streptophyta</taxon>
        <taxon>Embryophyta</taxon>
        <taxon>Tracheophyta</taxon>
        <taxon>Spermatophyta</taxon>
        <taxon>Magnoliopsida</taxon>
        <taxon>eudicotyledons</taxon>
        <taxon>Gunneridae</taxon>
        <taxon>Pentapetalae</taxon>
        <taxon>rosids</taxon>
        <taxon>fabids</taxon>
        <taxon>Rosales</taxon>
        <taxon>Rosaceae</taxon>
        <taxon>Rosoideae</taxon>
        <taxon>Rosoideae incertae sedis</taxon>
        <taxon>Rosa</taxon>
    </lineage>
</organism>
<accession>A0A2P6R266</accession>
<feature type="transmembrane region" description="Helical" evidence="1">
    <location>
        <begin position="164"/>
        <end position="186"/>
    </location>
</feature>
<dbReference type="Gramene" id="PRQ40526">
    <property type="protein sequence ID" value="PRQ40526"/>
    <property type="gene ID" value="RchiOBHm_Chr4g0436961"/>
</dbReference>
<name>A0A2P6R266_ROSCH</name>
<feature type="signal peptide" evidence="2">
    <location>
        <begin position="1"/>
        <end position="19"/>
    </location>
</feature>
<comment type="caution">
    <text evidence="3">The sequence shown here is derived from an EMBL/GenBank/DDBJ whole genome shotgun (WGS) entry which is preliminary data.</text>
</comment>
<keyword evidence="1" id="KW-0472">Membrane</keyword>
<keyword evidence="1" id="KW-0812">Transmembrane</keyword>
<evidence type="ECO:0000313" key="4">
    <source>
        <dbReference type="Proteomes" id="UP000238479"/>
    </source>
</evidence>
<feature type="transmembrane region" description="Helical" evidence="1">
    <location>
        <begin position="133"/>
        <end position="152"/>
    </location>
</feature>
<dbReference type="EMBL" id="PDCK01000042">
    <property type="protein sequence ID" value="PRQ40526.1"/>
    <property type="molecule type" value="Genomic_DNA"/>
</dbReference>
<feature type="transmembrane region" description="Helical" evidence="1">
    <location>
        <begin position="198"/>
        <end position="219"/>
    </location>
</feature>
<dbReference type="Proteomes" id="UP000238479">
    <property type="component" value="Chromosome 4"/>
</dbReference>
<dbReference type="AlphaFoldDB" id="A0A2P6R266"/>
<protein>
    <submittedName>
        <fullName evidence="3">Uncharacterized protein</fullName>
    </submittedName>
</protein>
<feature type="chain" id="PRO_5015103899" evidence="2">
    <location>
        <begin position="20"/>
        <end position="220"/>
    </location>
</feature>
<sequence>MLVWLSFALAGLRTLSVRSLQKHWTKQTLCTHLEASMKLRVSNTNVGCFIIKSQTFQVRLGNTTSSIIVFLILVLFLIISMASLTSLIIQTRICSCWAAQSQWKPKASDYLPVSITDCHIELHSNQPKTPLSLGKTILSLTFQAIVSCALAFQTNNSSHISPAWHIVGVAVAIAFAACFSGIFLRHSYPNAATIIEKTGCASAAIAFFLMTSIFLPSNIS</sequence>
<proteinExistence type="predicted"/>
<keyword evidence="2" id="KW-0732">Signal</keyword>
<keyword evidence="4" id="KW-1185">Reference proteome</keyword>
<dbReference type="OMA" id="CTHLEAS"/>
<evidence type="ECO:0000313" key="3">
    <source>
        <dbReference type="EMBL" id="PRQ40526.1"/>
    </source>
</evidence>
<feature type="transmembrane region" description="Helical" evidence="1">
    <location>
        <begin position="67"/>
        <end position="89"/>
    </location>
</feature>
<reference evidence="3 4" key="1">
    <citation type="journal article" date="2018" name="Nat. Genet.">
        <title>The Rosa genome provides new insights in the design of modern roses.</title>
        <authorList>
            <person name="Bendahmane M."/>
        </authorList>
    </citation>
    <scope>NUCLEOTIDE SEQUENCE [LARGE SCALE GENOMIC DNA]</scope>
    <source>
        <strain evidence="4">cv. Old Blush</strain>
    </source>
</reference>